<dbReference type="InterPro" id="IPR001128">
    <property type="entry name" value="Cyt_P450"/>
</dbReference>
<dbReference type="GO" id="GO:0008395">
    <property type="term" value="F:steroid hydroxylase activity"/>
    <property type="evidence" value="ECO:0007669"/>
    <property type="project" value="TreeGrafter"/>
</dbReference>
<dbReference type="GO" id="GO:0020037">
    <property type="term" value="F:heme binding"/>
    <property type="evidence" value="ECO:0007669"/>
    <property type="project" value="InterPro"/>
</dbReference>
<evidence type="ECO:0000256" key="2">
    <source>
        <dbReference type="ARBA" id="ARBA00010617"/>
    </source>
</evidence>
<dbReference type="InterPro" id="IPR017972">
    <property type="entry name" value="Cyt_P450_CS"/>
</dbReference>
<keyword evidence="4 6" id="KW-0479">Metal-binding</keyword>
<dbReference type="Pfam" id="PF00067">
    <property type="entry name" value="p450"/>
    <property type="match status" value="1"/>
</dbReference>
<keyword evidence="3 6" id="KW-0349">Heme</keyword>
<comment type="similarity">
    <text evidence="2 7">Belongs to the cytochrome P450 family.</text>
</comment>
<evidence type="ECO:0000313" key="10">
    <source>
        <dbReference type="Proteomes" id="UP000316270"/>
    </source>
</evidence>
<dbReference type="PANTHER" id="PTHR24304:SF2">
    <property type="entry name" value="24-HYDROXYCHOLESTEROL 7-ALPHA-HYDROXYLASE"/>
    <property type="match status" value="1"/>
</dbReference>
<dbReference type="PRINTS" id="PR00465">
    <property type="entry name" value="EP450IV"/>
</dbReference>
<evidence type="ECO:0000256" key="1">
    <source>
        <dbReference type="ARBA" id="ARBA00001971"/>
    </source>
</evidence>
<dbReference type="EMBL" id="CP042188">
    <property type="protein sequence ID" value="QDS69852.1"/>
    <property type="molecule type" value="Genomic_DNA"/>
</dbReference>
<evidence type="ECO:0000256" key="8">
    <source>
        <dbReference type="SAM" id="SignalP"/>
    </source>
</evidence>
<evidence type="ECO:0008006" key="11">
    <source>
        <dbReference type="Google" id="ProtNLM"/>
    </source>
</evidence>
<feature type="binding site" description="axial binding residue" evidence="6">
    <location>
        <position position="466"/>
    </location>
    <ligand>
        <name>heme</name>
        <dbReference type="ChEBI" id="CHEBI:30413"/>
    </ligand>
    <ligandPart>
        <name>Fe</name>
        <dbReference type="ChEBI" id="CHEBI:18248"/>
    </ligandPart>
</feature>
<name>A0A517L2K5_9PEZI</name>
<gene>
    <name evidence="9" type="ORF">FKW77_000278</name>
</gene>
<keyword evidence="5 6" id="KW-0408">Iron</keyword>
<dbReference type="AlphaFoldDB" id="A0A517L2K5"/>
<keyword evidence="7" id="KW-0560">Oxidoreductase</keyword>
<keyword evidence="8" id="KW-0732">Signal</keyword>
<dbReference type="PANTHER" id="PTHR24304">
    <property type="entry name" value="CYTOCHROME P450 FAMILY 7"/>
    <property type="match status" value="1"/>
</dbReference>
<dbReference type="InterPro" id="IPR002403">
    <property type="entry name" value="Cyt_P450_E_grp-IV"/>
</dbReference>
<dbReference type="Gene3D" id="1.10.630.10">
    <property type="entry name" value="Cytochrome P450"/>
    <property type="match status" value="1"/>
</dbReference>
<evidence type="ECO:0000256" key="4">
    <source>
        <dbReference type="ARBA" id="ARBA00022723"/>
    </source>
</evidence>
<evidence type="ECO:0000313" key="9">
    <source>
        <dbReference type="EMBL" id="QDS69852.1"/>
    </source>
</evidence>
<dbReference type="InterPro" id="IPR050529">
    <property type="entry name" value="CYP450_sterol_14alpha_dmase"/>
</dbReference>
<feature type="chain" id="PRO_5022121715" description="Cytochrome P450" evidence="8">
    <location>
        <begin position="19"/>
        <end position="551"/>
    </location>
</feature>
<dbReference type="CDD" id="cd11040">
    <property type="entry name" value="CYP7_CYP8-like"/>
    <property type="match status" value="1"/>
</dbReference>
<dbReference type="InterPro" id="IPR036396">
    <property type="entry name" value="Cyt_P450_sf"/>
</dbReference>
<reference evidence="9 10" key="1">
    <citation type="submission" date="2019-07" db="EMBL/GenBank/DDBJ databases">
        <title>Finished genome of Venturia effusa.</title>
        <authorList>
            <person name="Young C.A."/>
            <person name="Cox M.P."/>
            <person name="Ganley A.R.D."/>
            <person name="David W.J."/>
        </authorList>
    </citation>
    <scope>NUCLEOTIDE SEQUENCE [LARGE SCALE GENOMIC DNA]</scope>
    <source>
        <strain evidence="10">albino</strain>
    </source>
</reference>
<dbReference type="GO" id="GO:0005506">
    <property type="term" value="F:iron ion binding"/>
    <property type="evidence" value="ECO:0007669"/>
    <property type="project" value="InterPro"/>
</dbReference>
<evidence type="ECO:0000256" key="5">
    <source>
        <dbReference type="ARBA" id="ARBA00023004"/>
    </source>
</evidence>
<evidence type="ECO:0000256" key="7">
    <source>
        <dbReference type="RuleBase" id="RU000461"/>
    </source>
</evidence>
<proteinExistence type="inferred from homology"/>
<dbReference type="PROSITE" id="PS00086">
    <property type="entry name" value="CYTOCHROME_P450"/>
    <property type="match status" value="1"/>
</dbReference>
<accession>A0A517L2K5</accession>
<keyword evidence="10" id="KW-1185">Reference proteome</keyword>
<dbReference type="Proteomes" id="UP000316270">
    <property type="component" value="Chromosome 4"/>
</dbReference>
<evidence type="ECO:0000256" key="6">
    <source>
        <dbReference type="PIRSR" id="PIRSR602403-1"/>
    </source>
</evidence>
<evidence type="ECO:0000256" key="3">
    <source>
        <dbReference type="ARBA" id="ARBA00022617"/>
    </source>
</evidence>
<sequence>MAALAFCMFGFLAWLAWQINKFLVPKWTKPDTPRRIHYFVSDIAWRSSTIPMIFFDAAKEYKPHSCPKFAATLIEAERLVRYLRSQEPFCLSLGGRSMYILTSLRDVSGAFRDTSNLSFEMFYKELLSAFGCSKSSVEKICSTKWKGHENVDKQNNPKSLDLASLVMELFASQFLPGPKLDAFANVVLADINVSLDPRDSPTGSRCHIANGSGKPFRLRRWVGNIINDSVMHALLGSNFMRMNPDIGDTFVDFNVDGWRLIFKYPRWAAPKLHAQRDLLIGALQRHFESPKSDRADQSWLITRLEAEARLRGLENKDIASMCCMVLWGVASNAYKICFWLLAHLLFDQRLYDLVRDETGACFSGGCQDPDLTRLISRCPRLDASWHECLRLGSASASVRHVNKTCVINGKRYEEGGQIMIPISQLHHGADYFGRDPDSFDADRFYNDPCLVKSPAYRPWGGGTTYCPGRYVAKLEIFYFIALALNRFNLSLSDEDDRGYRVQQKRPAFDMKSPCMGVRNSIGDADVWVRLAPESEGGRVKQVARKKVSVVG</sequence>
<dbReference type="STRING" id="50376.A0A517L2K5"/>
<comment type="cofactor">
    <cofactor evidence="1 6">
        <name>heme</name>
        <dbReference type="ChEBI" id="CHEBI:30413"/>
    </cofactor>
</comment>
<dbReference type="OrthoDB" id="1470350at2759"/>
<feature type="signal peptide" evidence="8">
    <location>
        <begin position="1"/>
        <end position="18"/>
    </location>
</feature>
<dbReference type="SUPFAM" id="SSF48264">
    <property type="entry name" value="Cytochrome P450"/>
    <property type="match status" value="1"/>
</dbReference>
<protein>
    <recommendedName>
        <fullName evidence="11">Cytochrome P450</fullName>
    </recommendedName>
</protein>
<dbReference type="GO" id="GO:0016705">
    <property type="term" value="F:oxidoreductase activity, acting on paired donors, with incorporation or reduction of molecular oxygen"/>
    <property type="evidence" value="ECO:0007669"/>
    <property type="project" value="InterPro"/>
</dbReference>
<keyword evidence="7" id="KW-0503">Monooxygenase</keyword>
<organism evidence="9 10">
    <name type="scientific">Venturia effusa</name>
    <dbReference type="NCBI Taxonomy" id="50376"/>
    <lineage>
        <taxon>Eukaryota</taxon>
        <taxon>Fungi</taxon>
        <taxon>Dikarya</taxon>
        <taxon>Ascomycota</taxon>
        <taxon>Pezizomycotina</taxon>
        <taxon>Dothideomycetes</taxon>
        <taxon>Pleosporomycetidae</taxon>
        <taxon>Venturiales</taxon>
        <taxon>Venturiaceae</taxon>
        <taxon>Venturia</taxon>
    </lineage>
</organism>